<comment type="caution">
    <text evidence="1">The sequence shown here is derived from an EMBL/GenBank/DDBJ whole genome shotgun (WGS) entry which is preliminary data.</text>
</comment>
<organism evidence="1 2">
    <name type="scientific">Streblomastix strix</name>
    <dbReference type="NCBI Taxonomy" id="222440"/>
    <lineage>
        <taxon>Eukaryota</taxon>
        <taxon>Metamonada</taxon>
        <taxon>Preaxostyla</taxon>
        <taxon>Oxymonadida</taxon>
        <taxon>Streblomastigidae</taxon>
        <taxon>Streblomastix</taxon>
    </lineage>
</organism>
<gene>
    <name evidence="1" type="ORF">EZS28_036793</name>
</gene>
<protein>
    <submittedName>
        <fullName evidence="1">Uncharacterized protein</fullName>
    </submittedName>
</protein>
<evidence type="ECO:0000313" key="1">
    <source>
        <dbReference type="EMBL" id="KAA6367679.1"/>
    </source>
</evidence>
<reference evidence="1 2" key="1">
    <citation type="submission" date="2019-03" db="EMBL/GenBank/DDBJ databases">
        <title>Single cell metagenomics reveals metabolic interactions within the superorganism composed of flagellate Streblomastix strix and complex community of Bacteroidetes bacteria on its surface.</title>
        <authorList>
            <person name="Treitli S.C."/>
            <person name="Kolisko M."/>
            <person name="Husnik F."/>
            <person name="Keeling P."/>
            <person name="Hampl V."/>
        </authorList>
    </citation>
    <scope>NUCLEOTIDE SEQUENCE [LARGE SCALE GENOMIC DNA]</scope>
    <source>
        <strain evidence="1">ST1C</strain>
    </source>
</reference>
<dbReference type="AlphaFoldDB" id="A0A5J4UAZ4"/>
<proteinExistence type="predicted"/>
<sequence length="159" mass="18467">IGQIDNGRIVSEDNQSDQLIESLIEEQIICNQEFGMRIEENNELPTTEHTIEIPTFYNERFKQGTENMEQRRLCMPDGRQSALIHVAVTGELEKYLAFTHRGILYTQVAMRFGISITPMAFSKTIQTSIDRVRNRRSILAEKKIRKYRGGVSQLWMDDQ</sequence>
<dbReference type="EMBL" id="SNRW01018090">
    <property type="protein sequence ID" value="KAA6367679.1"/>
    <property type="molecule type" value="Genomic_DNA"/>
</dbReference>
<accession>A0A5J4UAZ4</accession>
<feature type="non-terminal residue" evidence="1">
    <location>
        <position position="1"/>
    </location>
</feature>
<dbReference type="Proteomes" id="UP000324800">
    <property type="component" value="Unassembled WGS sequence"/>
</dbReference>
<dbReference type="OrthoDB" id="420169at2759"/>
<name>A0A5J4UAZ4_9EUKA</name>
<evidence type="ECO:0000313" key="2">
    <source>
        <dbReference type="Proteomes" id="UP000324800"/>
    </source>
</evidence>